<dbReference type="STRING" id="1462526.BN990_03880"/>
<dbReference type="Proteomes" id="UP000028875">
    <property type="component" value="Unassembled WGS sequence"/>
</dbReference>
<dbReference type="eggNOG" id="ENOG5033BP3">
    <property type="taxonomic scope" value="Bacteria"/>
</dbReference>
<dbReference type="RefSeq" id="WP_038246257.1">
    <property type="nucleotide sequence ID" value="NZ_BNER01000005.1"/>
</dbReference>
<accession>A0A024QH17</accession>
<reference evidence="2" key="2">
    <citation type="submission" date="2014-05" db="EMBL/GenBank/DDBJ databases">
        <title>Draft genome sequence of Virgibacillus massiliensis Vm-5.</title>
        <authorList>
            <person name="Khelaifia S."/>
            <person name="Croce O."/>
            <person name="Lagier J.C."/>
            <person name="Raoult D."/>
        </authorList>
    </citation>
    <scope>NUCLEOTIDE SEQUENCE [LARGE SCALE GENOMIC DNA]</scope>
    <source>
        <strain evidence="2">Vm-5</strain>
    </source>
</reference>
<dbReference type="EMBL" id="CCDP010000003">
    <property type="protein sequence ID" value="CDQ41507.1"/>
    <property type="molecule type" value="Genomic_DNA"/>
</dbReference>
<sequence>MDFLHALKSFTETLSFTPPTIGIGMYNQDGNSIAIRPSPANINERYMEEGLIYPFSFQLLVHHQDNLEGYDMINRLMSEYENLSNGAITSRDGSFHLVSFQCTTTPNFVQKTSYGVLWTALFEAELYV</sequence>
<comment type="caution">
    <text evidence="1">The sequence shown here is derived from an EMBL/GenBank/DDBJ whole genome shotgun (WGS) entry which is preliminary data.</text>
</comment>
<protein>
    <submittedName>
        <fullName evidence="1">Minor capsid protein from bacteriophage</fullName>
    </submittedName>
</protein>
<keyword evidence="2" id="KW-1185">Reference proteome</keyword>
<name>A0A024QH17_9BACI</name>
<dbReference type="AlphaFoldDB" id="A0A024QH17"/>
<dbReference type="OrthoDB" id="2884256at2"/>
<evidence type="ECO:0000313" key="1">
    <source>
        <dbReference type="EMBL" id="CDQ41507.1"/>
    </source>
</evidence>
<proteinExistence type="predicted"/>
<evidence type="ECO:0000313" key="2">
    <source>
        <dbReference type="Proteomes" id="UP000028875"/>
    </source>
</evidence>
<reference evidence="1 2" key="1">
    <citation type="submission" date="2014-03" db="EMBL/GenBank/DDBJ databases">
        <authorList>
            <person name="Urmite Genomes U."/>
        </authorList>
    </citation>
    <scope>NUCLEOTIDE SEQUENCE [LARGE SCALE GENOMIC DNA]</scope>
    <source>
        <strain evidence="1 2">Vm-5</strain>
    </source>
</reference>
<gene>
    <name evidence="1" type="ORF">BN990_03880</name>
</gene>
<organism evidence="1 2">
    <name type="scientific">Virgibacillus massiliensis</name>
    <dbReference type="NCBI Taxonomy" id="1462526"/>
    <lineage>
        <taxon>Bacteria</taxon>
        <taxon>Bacillati</taxon>
        <taxon>Bacillota</taxon>
        <taxon>Bacilli</taxon>
        <taxon>Bacillales</taxon>
        <taxon>Bacillaceae</taxon>
        <taxon>Virgibacillus</taxon>
    </lineage>
</organism>